<dbReference type="EMBL" id="CAJPIZ010043755">
    <property type="protein sequence ID" value="CAG2122031.1"/>
    <property type="molecule type" value="Genomic_DNA"/>
</dbReference>
<reference evidence="1" key="1">
    <citation type="submission" date="2020-11" db="EMBL/GenBank/DDBJ databases">
        <authorList>
            <person name="Tran Van P."/>
        </authorList>
    </citation>
    <scope>NUCLEOTIDE SEQUENCE</scope>
</reference>
<sequence>MTINNETIVCLQSSQNRLLIKGGRIVNDDNIFDADVYIEEGIIRQIGPHLTVPGGVKTIEAKGQYVIPGGIDPHTHMQLPFMGTRAIDDFYTGTKAALAGGT</sequence>
<keyword evidence="2" id="KW-1185">Reference proteome</keyword>
<dbReference type="SUPFAM" id="SSF51338">
    <property type="entry name" value="Composite domain of metallo-dependent hydrolases"/>
    <property type="match status" value="1"/>
</dbReference>
<dbReference type="InterPro" id="IPR050378">
    <property type="entry name" value="Metallo-dep_Hydrolases_sf"/>
</dbReference>
<dbReference type="PANTHER" id="PTHR11647">
    <property type="entry name" value="HYDRANTOINASE/DIHYDROPYRIMIDINASE FAMILY MEMBER"/>
    <property type="match status" value="1"/>
</dbReference>
<dbReference type="InterPro" id="IPR011059">
    <property type="entry name" value="Metal-dep_hydrolase_composite"/>
</dbReference>
<dbReference type="EMBL" id="OC898330">
    <property type="protein sequence ID" value="CAD7648526.1"/>
    <property type="molecule type" value="Genomic_DNA"/>
</dbReference>
<gene>
    <name evidence="1" type="ORF">OSB1V03_LOCUS21977</name>
</gene>
<feature type="non-terminal residue" evidence="1">
    <location>
        <position position="102"/>
    </location>
</feature>
<accession>A0A7R9LVD0</accession>
<dbReference type="Proteomes" id="UP000759131">
    <property type="component" value="Unassembled WGS sequence"/>
</dbReference>
<evidence type="ECO:0008006" key="3">
    <source>
        <dbReference type="Google" id="ProtNLM"/>
    </source>
</evidence>
<name>A0A7R9LVD0_9ACAR</name>
<dbReference type="GO" id="GO:0004157">
    <property type="term" value="F:dihydropyrimidinase activity"/>
    <property type="evidence" value="ECO:0007669"/>
    <property type="project" value="TreeGrafter"/>
</dbReference>
<dbReference type="PANTHER" id="PTHR11647:SF1">
    <property type="entry name" value="COLLAPSIN RESPONSE MEDIATOR PROTEIN"/>
    <property type="match status" value="1"/>
</dbReference>
<evidence type="ECO:0000313" key="2">
    <source>
        <dbReference type="Proteomes" id="UP000759131"/>
    </source>
</evidence>
<dbReference type="GO" id="GO:0005829">
    <property type="term" value="C:cytosol"/>
    <property type="evidence" value="ECO:0007669"/>
    <property type="project" value="TreeGrafter"/>
</dbReference>
<proteinExistence type="predicted"/>
<dbReference type="OrthoDB" id="6537867at2759"/>
<dbReference type="GO" id="GO:0006208">
    <property type="term" value="P:pyrimidine nucleobase catabolic process"/>
    <property type="evidence" value="ECO:0007669"/>
    <property type="project" value="TreeGrafter"/>
</dbReference>
<protein>
    <recommendedName>
        <fullName evidence="3">Dihydropyrimidinase</fullName>
    </recommendedName>
</protein>
<dbReference type="AlphaFoldDB" id="A0A7R9LVD0"/>
<dbReference type="Gene3D" id="2.30.40.10">
    <property type="entry name" value="Urease, subunit C, domain 1"/>
    <property type="match status" value="1"/>
</dbReference>
<organism evidence="1">
    <name type="scientific">Medioppia subpectinata</name>
    <dbReference type="NCBI Taxonomy" id="1979941"/>
    <lineage>
        <taxon>Eukaryota</taxon>
        <taxon>Metazoa</taxon>
        <taxon>Ecdysozoa</taxon>
        <taxon>Arthropoda</taxon>
        <taxon>Chelicerata</taxon>
        <taxon>Arachnida</taxon>
        <taxon>Acari</taxon>
        <taxon>Acariformes</taxon>
        <taxon>Sarcoptiformes</taxon>
        <taxon>Oribatida</taxon>
        <taxon>Brachypylina</taxon>
        <taxon>Oppioidea</taxon>
        <taxon>Oppiidae</taxon>
        <taxon>Medioppia</taxon>
    </lineage>
</organism>
<dbReference type="Gene3D" id="3.20.20.140">
    <property type="entry name" value="Metal-dependent hydrolases"/>
    <property type="match status" value="1"/>
</dbReference>
<evidence type="ECO:0000313" key="1">
    <source>
        <dbReference type="EMBL" id="CAD7648526.1"/>
    </source>
</evidence>